<feature type="chain" id="PRO_5017925880" evidence="2">
    <location>
        <begin position="23"/>
        <end position="239"/>
    </location>
</feature>
<keyword evidence="2" id="KW-0732">Signal</keyword>
<proteinExistence type="predicted"/>
<evidence type="ECO:0000256" key="2">
    <source>
        <dbReference type="SAM" id="SignalP"/>
    </source>
</evidence>
<feature type="signal peptide" evidence="2">
    <location>
        <begin position="1"/>
        <end position="22"/>
    </location>
</feature>
<keyword evidence="4" id="KW-1185">Reference proteome</keyword>
<accession>A0A3N4HCI6</accession>
<dbReference type="EMBL" id="ML119881">
    <property type="protein sequence ID" value="RPA72072.1"/>
    <property type="molecule type" value="Genomic_DNA"/>
</dbReference>
<gene>
    <name evidence="3" type="ORF">BJ508DRAFT_419654</name>
</gene>
<feature type="region of interest" description="Disordered" evidence="1">
    <location>
        <begin position="191"/>
        <end position="216"/>
    </location>
</feature>
<reference evidence="3 4" key="1">
    <citation type="journal article" date="2018" name="Nat. Ecol. Evol.">
        <title>Pezizomycetes genomes reveal the molecular basis of ectomycorrhizal truffle lifestyle.</title>
        <authorList>
            <person name="Murat C."/>
            <person name="Payen T."/>
            <person name="Noel B."/>
            <person name="Kuo A."/>
            <person name="Morin E."/>
            <person name="Chen J."/>
            <person name="Kohler A."/>
            <person name="Krizsan K."/>
            <person name="Balestrini R."/>
            <person name="Da Silva C."/>
            <person name="Montanini B."/>
            <person name="Hainaut M."/>
            <person name="Levati E."/>
            <person name="Barry K.W."/>
            <person name="Belfiori B."/>
            <person name="Cichocki N."/>
            <person name="Clum A."/>
            <person name="Dockter R.B."/>
            <person name="Fauchery L."/>
            <person name="Guy J."/>
            <person name="Iotti M."/>
            <person name="Le Tacon F."/>
            <person name="Lindquist E.A."/>
            <person name="Lipzen A."/>
            <person name="Malagnac F."/>
            <person name="Mello A."/>
            <person name="Molinier V."/>
            <person name="Miyauchi S."/>
            <person name="Poulain J."/>
            <person name="Riccioni C."/>
            <person name="Rubini A."/>
            <person name="Sitrit Y."/>
            <person name="Splivallo R."/>
            <person name="Traeger S."/>
            <person name="Wang M."/>
            <person name="Zifcakova L."/>
            <person name="Wipf D."/>
            <person name="Zambonelli A."/>
            <person name="Paolocci F."/>
            <person name="Nowrousian M."/>
            <person name="Ottonello S."/>
            <person name="Baldrian P."/>
            <person name="Spatafora J.W."/>
            <person name="Henrissat B."/>
            <person name="Nagy L.G."/>
            <person name="Aury J.M."/>
            <person name="Wincker P."/>
            <person name="Grigoriev I.V."/>
            <person name="Bonfante P."/>
            <person name="Martin F.M."/>
        </authorList>
    </citation>
    <scope>NUCLEOTIDE SEQUENCE [LARGE SCALE GENOMIC DNA]</scope>
    <source>
        <strain evidence="3 4">RN42</strain>
    </source>
</reference>
<evidence type="ECO:0000313" key="4">
    <source>
        <dbReference type="Proteomes" id="UP000275078"/>
    </source>
</evidence>
<evidence type="ECO:0000256" key="1">
    <source>
        <dbReference type="SAM" id="MobiDB-lite"/>
    </source>
</evidence>
<evidence type="ECO:0000313" key="3">
    <source>
        <dbReference type="EMBL" id="RPA72072.1"/>
    </source>
</evidence>
<name>A0A3N4HCI6_ASCIM</name>
<dbReference type="Proteomes" id="UP000275078">
    <property type="component" value="Unassembled WGS sequence"/>
</dbReference>
<sequence>MVAFNSVAAAFSLAFFALAVNADNLDDMLGKGSKPLILGSAPTGTKPAPDAVITATGLRYIEVTQPMFVRPGEQTLFTWRPEVWNLSMPIADLPIGTQFQELVNVTVHTWNGGSQSEIVARIIENKNLDGASGITWDVPADIEERDDYFLDIGVKLVSDDVKVVTQYWNSFGSSENFNITKEGSDNGVIIPFRGSGTTTSPESAKNSPVKEDKDSSAPGLVVRRGLSWVAGALATFTLF</sequence>
<protein>
    <submittedName>
        <fullName evidence="3">Uncharacterized protein</fullName>
    </submittedName>
</protein>
<dbReference type="AlphaFoldDB" id="A0A3N4HCI6"/>
<feature type="compositionally biased region" description="Polar residues" evidence="1">
    <location>
        <begin position="195"/>
        <end position="206"/>
    </location>
</feature>
<organism evidence="3 4">
    <name type="scientific">Ascobolus immersus RN42</name>
    <dbReference type="NCBI Taxonomy" id="1160509"/>
    <lineage>
        <taxon>Eukaryota</taxon>
        <taxon>Fungi</taxon>
        <taxon>Dikarya</taxon>
        <taxon>Ascomycota</taxon>
        <taxon>Pezizomycotina</taxon>
        <taxon>Pezizomycetes</taxon>
        <taxon>Pezizales</taxon>
        <taxon>Ascobolaceae</taxon>
        <taxon>Ascobolus</taxon>
    </lineage>
</organism>